<feature type="compositionally biased region" description="Polar residues" evidence="1">
    <location>
        <begin position="83"/>
        <end position="102"/>
    </location>
</feature>
<dbReference type="InterPro" id="IPR000313">
    <property type="entry name" value="PWWP_dom"/>
</dbReference>
<reference evidence="3" key="1">
    <citation type="submission" date="2023-01" db="EMBL/GenBank/DDBJ databases">
        <authorList>
            <person name="Piombo E."/>
        </authorList>
    </citation>
    <scope>NUCLEOTIDE SEQUENCE</scope>
</reference>
<evidence type="ECO:0000313" key="3">
    <source>
        <dbReference type="EMBL" id="CAI6098231.1"/>
    </source>
</evidence>
<feature type="compositionally biased region" description="Basic and acidic residues" evidence="1">
    <location>
        <begin position="489"/>
        <end position="528"/>
    </location>
</feature>
<organism evidence="3 4">
    <name type="scientific">Clonostachys chloroleuca</name>
    <dbReference type="NCBI Taxonomy" id="1926264"/>
    <lineage>
        <taxon>Eukaryota</taxon>
        <taxon>Fungi</taxon>
        <taxon>Dikarya</taxon>
        <taxon>Ascomycota</taxon>
        <taxon>Pezizomycotina</taxon>
        <taxon>Sordariomycetes</taxon>
        <taxon>Hypocreomycetidae</taxon>
        <taxon>Hypocreales</taxon>
        <taxon>Bionectriaceae</taxon>
        <taxon>Clonostachys</taxon>
    </lineage>
</organism>
<gene>
    <name evidence="3" type="ORF">CCHLO57077_00002217</name>
</gene>
<name>A0AA35V932_9HYPO</name>
<keyword evidence="4" id="KW-1185">Reference proteome</keyword>
<feature type="compositionally biased region" description="Basic and acidic residues" evidence="1">
    <location>
        <begin position="538"/>
        <end position="547"/>
    </location>
</feature>
<accession>A0AA35V932</accession>
<evidence type="ECO:0000256" key="1">
    <source>
        <dbReference type="SAM" id="MobiDB-lite"/>
    </source>
</evidence>
<dbReference type="Pfam" id="PF00855">
    <property type="entry name" value="PWWP"/>
    <property type="match status" value="1"/>
</dbReference>
<feature type="region of interest" description="Disordered" evidence="1">
    <location>
        <begin position="478"/>
        <end position="553"/>
    </location>
</feature>
<feature type="domain" description="PWWP" evidence="2">
    <location>
        <begin position="134"/>
        <end position="206"/>
    </location>
</feature>
<dbReference type="SMART" id="SM00293">
    <property type="entry name" value="PWWP"/>
    <property type="match status" value="1"/>
</dbReference>
<feature type="compositionally biased region" description="Basic and acidic residues" evidence="1">
    <location>
        <begin position="1"/>
        <end position="10"/>
    </location>
</feature>
<sequence>MADTPAEKTDAPVSVADAPEATTTDTKKTELSEPKTDDKDAPKETEETKESAPDAKANEEVKPAKEGETEAPNATEPSAAEADQSTAEADTSTIKTPSAKTQNNRRKSGGAGSTRKSLSKKASKIRITHLDAKPGDHFLVKLKGFPEWPAIICEESMLPPALLNSRPVTAARPDGTYAEAYADGGKRVNDRNFPVMYLFTNEFGWVVNTALTELTPEMAENAMNGKIRKDLKAAFELAAEKHPIDYYKQILQQFEDDRIAQEEAAKAAAATPKKSKKSKPKASDVDEDVEMADVSESAKAKTKKRKAEEDAATPQRPDSVKKPKIKLNTSSTPKAANAANGTSKPQNKEASASKPSKAKSKPGEKKASGSKDAKLTPQERLLRKEKEVLYLRHKLQRGLLTRDQIPQESEMDQMVEYLIILENFGANLEVPIIKATKINKVMKAILKLDSIPREEEFKFKPRAQALLDQWNKLMAGEGSAATNGVNGASEDHAEQKKSEEPKAKSESEKPSEDQTGAKEAPEEPKKVQEAPAAEEKEESATGDKANKTAEVTA</sequence>
<feature type="compositionally biased region" description="Basic and acidic residues" evidence="1">
    <location>
        <begin position="361"/>
        <end position="374"/>
    </location>
</feature>
<dbReference type="Proteomes" id="UP001160390">
    <property type="component" value="Unassembled WGS sequence"/>
</dbReference>
<proteinExistence type="predicted"/>
<evidence type="ECO:0000313" key="4">
    <source>
        <dbReference type="Proteomes" id="UP001160390"/>
    </source>
</evidence>
<feature type="region of interest" description="Disordered" evidence="1">
    <location>
        <begin position="1"/>
        <end position="122"/>
    </location>
</feature>
<feature type="compositionally biased region" description="Polar residues" evidence="1">
    <location>
        <begin position="327"/>
        <end position="345"/>
    </location>
</feature>
<dbReference type="EMBL" id="CABFNP030001299">
    <property type="protein sequence ID" value="CAI6098231.1"/>
    <property type="molecule type" value="Genomic_DNA"/>
</dbReference>
<dbReference type="AlphaFoldDB" id="A0AA35V932"/>
<feature type="region of interest" description="Disordered" evidence="1">
    <location>
        <begin position="263"/>
        <end position="379"/>
    </location>
</feature>
<dbReference type="Gene3D" id="2.30.30.140">
    <property type="match status" value="1"/>
</dbReference>
<dbReference type="PROSITE" id="PS50812">
    <property type="entry name" value="PWWP"/>
    <property type="match status" value="1"/>
</dbReference>
<feature type="compositionally biased region" description="Basic and acidic residues" evidence="1">
    <location>
        <begin position="25"/>
        <end position="68"/>
    </location>
</feature>
<dbReference type="SUPFAM" id="SSF63748">
    <property type="entry name" value="Tudor/PWWP/MBT"/>
    <property type="match status" value="1"/>
</dbReference>
<protein>
    <recommendedName>
        <fullName evidence="2">PWWP domain-containing protein</fullName>
    </recommendedName>
</protein>
<comment type="caution">
    <text evidence="3">The sequence shown here is derived from an EMBL/GenBank/DDBJ whole genome shotgun (WGS) entry which is preliminary data.</text>
</comment>
<evidence type="ECO:0000259" key="2">
    <source>
        <dbReference type="PROSITE" id="PS50812"/>
    </source>
</evidence>